<evidence type="ECO:0000313" key="2">
    <source>
        <dbReference type="Proteomes" id="UP000092024"/>
    </source>
</evidence>
<protein>
    <submittedName>
        <fullName evidence="1">Uncharacterized protein</fullName>
    </submittedName>
</protein>
<dbReference type="STRING" id="1844972.A7K91_08465"/>
<dbReference type="EMBL" id="LYPA01000031">
    <property type="protein sequence ID" value="OBR67758.1"/>
    <property type="molecule type" value="Genomic_DNA"/>
</dbReference>
<keyword evidence="2" id="KW-1185">Reference proteome</keyword>
<dbReference type="RefSeq" id="WP_068680093.1">
    <property type="nucleotide sequence ID" value="NZ_LYPA01000031.1"/>
</dbReference>
<dbReference type="Proteomes" id="UP000092024">
    <property type="component" value="Unassembled WGS sequence"/>
</dbReference>
<name>A0A1A5YQA9_9BACL</name>
<accession>A0A1A5YQA9</accession>
<proteinExistence type="predicted"/>
<gene>
    <name evidence="1" type="ORF">A7K91_08465</name>
</gene>
<sequence length="518" mass="57341">MREAIKQRTAASKTFSMGGGQFRTEYFSYPVHYLCPDGKRWEEIDTNIVKSNDWEFTNGVTANRFNTYFGDRTSENTHLYGVAFKNGGEEHWINFKLKGAQPAYSEASGSSCRFVECFDSVDVAYDVFSDSVKETIWLKKQTPLKEFVFTVKAGGMRLAVDSGGFSIQSEDGCYLWRIDKPYMEDSAGSVSHGVEYRIGHDGSYPTLAVVVTDEAFLKNAVYPVGIDPSITIEDGEGFRYYQNNSTQGAGMMGASAQTYRLSSSIYYSAFDQLKADLAKGVTLVNAYLDLYCTSTTPPNDVRFGNGGAVFYTIAQPWAHGTAPPESNAKRVTQVTTPGATGKWHRINLLNFIDTSFHGLRMVAGDNYTRAIFASPAHSNAALRPKLVLQYLLSPVLGFHDGTGIGTHYYSDGYDNSFKLLDFGTLVAGQVSLPVKVYIKNLAGFEVTNLRVLVSPADFPEKTAIEISQFNSPFIPEDTLRFNGVFADGDEAPFYVRIVTKEDTMLGGDFYIYAKADPY</sequence>
<dbReference type="OrthoDB" id="2476831at2"/>
<dbReference type="AlphaFoldDB" id="A0A1A5YQA9"/>
<evidence type="ECO:0000313" key="1">
    <source>
        <dbReference type="EMBL" id="OBR67758.1"/>
    </source>
</evidence>
<organism evidence="1 2">
    <name type="scientific">Paenibacillus oryzae</name>
    <dbReference type="NCBI Taxonomy" id="1844972"/>
    <lineage>
        <taxon>Bacteria</taxon>
        <taxon>Bacillati</taxon>
        <taxon>Bacillota</taxon>
        <taxon>Bacilli</taxon>
        <taxon>Bacillales</taxon>
        <taxon>Paenibacillaceae</taxon>
        <taxon>Paenibacillus</taxon>
    </lineage>
</organism>
<reference evidence="1 2" key="1">
    <citation type="submission" date="2016-05" db="EMBL/GenBank/DDBJ databases">
        <title>Paenibacillus oryzae. sp. nov., isolated from the rice root.</title>
        <authorList>
            <person name="Zhang J."/>
            <person name="Zhang X."/>
        </authorList>
    </citation>
    <scope>NUCLEOTIDE SEQUENCE [LARGE SCALE GENOMIC DNA]</scope>
    <source>
        <strain evidence="1 2">1DrF-4</strain>
    </source>
</reference>
<comment type="caution">
    <text evidence="1">The sequence shown here is derived from an EMBL/GenBank/DDBJ whole genome shotgun (WGS) entry which is preliminary data.</text>
</comment>